<evidence type="ECO:0000313" key="2">
    <source>
        <dbReference type="EMBL" id="UUN98095.1"/>
    </source>
</evidence>
<dbReference type="PANTHER" id="PTHR33202">
    <property type="entry name" value="ZINC UPTAKE REGULATION PROTEIN"/>
    <property type="match status" value="1"/>
</dbReference>
<dbReference type="InterPro" id="IPR036388">
    <property type="entry name" value="WH-like_DNA-bd_sf"/>
</dbReference>
<feature type="binding site" evidence="1">
    <location>
        <position position="95"/>
    </location>
    <ligand>
        <name>Zn(2+)</name>
        <dbReference type="ChEBI" id="CHEBI:29105"/>
    </ligand>
</feature>
<dbReference type="PANTHER" id="PTHR33202:SF7">
    <property type="entry name" value="FERRIC UPTAKE REGULATION PROTEIN"/>
    <property type="match status" value="1"/>
</dbReference>
<protein>
    <submittedName>
        <fullName evidence="2">Transcriptional repressor</fullName>
    </submittedName>
</protein>
<dbReference type="Proteomes" id="UP000644140">
    <property type="component" value="Chromosome"/>
</dbReference>
<dbReference type="AlphaFoldDB" id="A0A8B5S965"/>
<evidence type="ECO:0000256" key="1">
    <source>
        <dbReference type="PIRSR" id="PIRSR602481-1"/>
    </source>
</evidence>
<dbReference type="GO" id="GO:1900376">
    <property type="term" value="P:regulation of secondary metabolite biosynthetic process"/>
    <property type="evidence" value="ECO:0007669"/>
    <property type="project" value="TreeGrafter"/>
</dbReference>
<organism evidence="2 3">
    <name type="scientific">Acinetobacter bereziniae</name>
    <name type="common">Acinetobacter genomosp. 10</name>
    <dbReference type="NCBI Taxonomy" id="106648"/>
    <lineage>
        <taxon>Bacteria</taxon>
        <taxon>Pseudomonadati</taxon>
        <taxon>Pseudomonadota</taxon>
        <taxon>Gammaproteobacteria</taxon>
        <taxon>Moraxellales</taxon>
        <taxon>Moraxellaceae</taxon>
        <taxon>Acinetobacter</taxon>
    </lineage>
</organism>
<dbReference type="EMBL" id="CP092085">
    <property type="protein sequence ID" value="UUN98095.1"/>
    <property type="molecule type" value="Genomic_DNA"/>
</dbReference>
<evidence type="ECO:0000313" key="3">
    <source>
        <dbReference type="Proteomes" id="UP000644140"/>
    </source>
</evidence>
<proteinExistence type="predicted"/>
<gene>
    <name evidence="2" type="ORF">I9054_001030</name>
</gene>
<name>A0A8B5S965_ACIBZ</name>
<dbReference type="GO" id="GO:0045892">
    <property type="term" value="P:negative regulation of DNA-templated transcription"/>
    <property type="evidence" value="ECO:0007669"/>
    <property type="project" value="TreeGrafter"/>
</dbReference>
<keyword evidence="1" id="KW-0479">Metal-binding</keyword>
<dbReference type="InterPro" id="IPR002481">
    <property type="entry name" value="FUR"/>
</dbReference>
<accession>A0A8B5S965</accession>
<dbReference type="SUPFAM" id="SSF46785">
    <property type="entry name" value="Winged helix' DNA-binding domain"/>
    <property type="match status" value="1"/>
</dbReference>
<dbReference type="Pfam" id="PF01475">
    <property type="entry name" value="FUR"/>
    <property type="match status" value="1"/>
</dbReference>
<dbReference type="GO" id="GO:0000976">
    <property type="term" value="F:transcription cis-regulatory region binding"/>
    <property type="evidence" value="ECO:0007669"/>
    <property type="project" value="TreeGrafter"/>
</dbReference>
<sequence length="131" mass="15159">MNIEIQQKLRHANLKITQARVIVFKALSDQNAQLTAKQIYQQLYLNNQQISLSTIYRVVSDLERAGLVSQKLNGRDEARYALINKSEAEFLNIHCADLKQINKSSLIESLEKVFQQFNIDILEIEFNNTLH</sequence>
<dbReference type="RefSeq" id="WP_139419207.1">
    <property type="nucleotide sequence ID" value="NZ_BKNL01000006.1"/>
</dbReference>
<dbReference type="GO" id="GO:0008270">
    <property type="term" value="F:zinc ion binding"/>
    <property type="evidence" value="ECO:0007669"/>
    <property type="project" value="TreeGrafter"/>
</dbReference>
<comment type="cofactor">
    <cofactor evidence="1">
        <name>Zn(2+)</name>
        <dbReference type="ChEBI" id="CHEBI:29105"/>
    </cofactor>
    <text evidence="1">Binds 1 zinc ion per subunit.</text>
</comment>
<dbReference type="GO" id="GO:0003700">
    <property type="term" value="F:DNA-binding transcription factor activity"/>
    <property type="evidence" value="ECO:0007669"/>
    <property type="project" value="InterPro"/>
</dbReference>
<keyword evidence="1" id="KW-0862">Zinc</keyword>
<dbReference type="Gene3D" id="1.10.10.10">
    <property type="entry name" value="Winged helix-like DNA-binding domain superfamily/Winged helix DNA-binding domain"/>
    <property type="match status" value="1"/>
</dbReference>
<reference evidence="2" key="1">
    <citation type="submission" date="2022-02" db="EMBL/GenBank/DDBJ databases">
        <title>Characterization of Tn125 harboring carbapenem-resistant Acinetobacter bereziniae clinical isolates.</title>
        <authorList>
            <person name="Wong N.-K."/>
            <person name="Pan Q."/>
        </authorList>
    </citation>
    <scope>NUCLEOTIDE SEQUENCE</scope>
    <source>
        <strain evidence="2">GD03393</strain>
    </source>
</reference>
<dbReference type="InterPro" id="IPR036390">
    <property type="entry name" value="WH_DNA-bd_sf"/>
</dbReference>